<dbReference type="AlphaFoldDB" id="K9X4R9"/>
<dbReference type="HOGENOM" id="CLU_3097993_0_0_3"/>
<name>K9X4R9_9NOST</name>
<accession>K9X4R9</accession>
<dbReference type="EMBL" id="CP003642">
    <property type="protein sequence ID" value="AFZ27665.1"/>
    <property type="molecule type" value="Genomic_DNA"/>
</dbReference>
<reference evidence="1 2" key="1">
    <citation type="submission" date="2012-06" db="EMBL/GenBank/DDBJ databases">
        <title>Finished chromosome of genome of Cylindrospermum stagnale PCC 7417.</title>
        <authorList>
            <consortium name="US DOE Joint Genome Institute"/>
            <person name="Gugger M."/>
            <person name="Coursin T."/>
            <person name="Rippka R."/>
            <person name="Tandeau De Marsac N."/>
            <person name="Huntemann M."/>
            <person name="Wei C.-L."/>
            <person name="Han J."/>
            <person name="Detter J.C."/>
            <person name="Han C."/>
            <person name="Tapia R."/>
            <person name="Chen A."/>
            <person name="Kyrpides N."/>
            <person name="Mavromatis K."/>
            <person name="Markowitz V."/>
            <person name="Szeto E."/>
            <person name="Ivanova N."/>
            <person name="Pagani I."/>
            <person name="Pati A."/>
            <person name="Goodwin L."/>
            <person name="Nordberg H.P."/>
            <person name="Cantor M.N."/>
            <person name="Hua S.X."/>
            <person name="Woyke T."/>
            <person name="Kerfeld C.A."/>
        </authorList>
    </citation>
    <scope>NUCLEOTIDE SEQUENCE [LARGE SCALE GENOMIC DNA]</scope>
    <source>
        <strain evidence="1 2">PCC 7417</strain>
    </source>
</reference>
<dbReference type="Proteomes" id="UP000010475">
    <property type="component" value="Chromosome"/>
</dbReference>
<gene>
    <name evidence="1" type="ORF">Cylst_5665</name>
</gene>
<protein>
    <submittedName>
        <fullName evidence="1">Uncharacterized protein</fullName>
    </submittedName>
</protein>
<organism evidence="1 2">
    <name type="scientific">Cylindrospermum stagnale PCC 7417</name>
    <dbReference type="NCBI Taxonomy" id="56107"/>
    <lineage>
        <taxon>Bacteria</taxon>
        <taxon>Bacillati</taxon>
        <taxon>Cyanobacteriota</taxon>
        <taxon>Cyanophyceae</taxon>
        <taxon>Nostocales</taxon>
        <taxon>Nostocaceae</taxon>
        <taxon>Cylindrospermum</taxon>
    </lineage>
</organism>
<evidence type="ECO:0000313" key="1">
    <source>
        <dbReference type="EMBL" id="AFZ27665.1"/>
    </source>
</evidence>
<evidence type="ECO:0000313" key="2">
    <source>
        <dbReference type="Proteomes" id="UP000010475"/>
    </source>
</evidence>
<dbReference type="KEGG" id="csg:Cylst_5665"/>
<keyword evidence="2" id="KW-1185">Reference proteome</keyword>
<proteinExistence type="predicted"/>
<sequence>MRSTLAFGTLALESTLSREAPTLFGMQRVQAVELRLKEPLNFANTSVCVLP</sequence>